<organism evidence="1">
    <name type="scientific">Siphoviridae sp. ctLfk13</name>
    <dbReference type="NCBI Taxonomy" id="2826251"/>
    <lineage>
        <taxon>Viruses</taxon>
        <taxon>Duplodnaviria</taxon>
        <taxon>Heunggongvirae</taxon>
        <taxon>Uroviricota</taxon>
        <taxon>Caudoviricetes</taxon>
    </lineage>
</organism>
<dbReference type="EMBL" id="BK015040">
    <property type="protein sequence ID" value="DAD88410.1"/>
    <property type="molecule type" value="Genomic_DNA"/>
</dbReference>
<accession>A0A8S5N2C0</accession>
<reference evidence="1" key="1">
    <citation type="journal article" date="2021" name="Proc. Natl. Acad. Sci. U.S.A.">
        <title>A Catalog of Tens of Thousands of Viruses from Human Metagenomes Reveals Hidden Associations with Chronic Diseases.</title>
        <authorList>
            <person name="Tisza M.J."/>
            <person name="Buck C.B."/>
        </authorList>
    </citation>
    <scope>NUCLEOTIDE SEQUENCE</scope>
    <source>
        <strain evidence="1">CtLfk13</strain>
    </source>
</reference>
<protein>
    <submittedName>
        <fullName evidence="1">Uncharacterized protein</fullName>
    </submittedName>
</protein>
<sequence>MPCKLSLLNCPDIYATPPLTAYHPLTATHIPPTP</sequence>
<name>A0A8S5N2C0_9CAUD</name>
<proteinExistence type="predicted"/>
<evidence type="ECO:0000313" key="1">
    <source>
        <dbReference type="EMBL" id="DAD88410.1"/>
    </source>
</evidence>